<organism evidence="2 3">
    <name type="scientific">Paenibacillus athensensis</name>
    <dbReference type="NCBI Taxonomy" id="1967502"/>
    <lineage>
        <taxon>Bacteria</taxon>
        <taxon>Bacillati</taxon>
        <taxon>Bacillota</taxon>
        <taxon>Bacilli</taxon>
        <taxon>Bacillales</taxon>
        <taxon>Paenibacillaceae</taxon>
        <taxon>Paenibacillus</taxon>
    </lineage>
</organism>
<dbReference type="Proteomes" id="UP000298246">
    <property type="component" value="Unassembled WGS sequence"/>
</dbReference>
<evidence type="ECO:0000259" key="1">
    <source>
        <dbReference type="Pfam" id="PF07833"/>
    </source>
</evidence>
<evidence type="ECO:0000313" key="3">
    <source>
        <dbReference type="Proteomes" id="UP000298246"/>
    </source>
</evidence>
<feature type="domain" description="Copper amine oxidase-like N-terminal" evidence="1">
    <location>
        <begin position="50"/>
        <end position="96"/>
    </location>
</feature>
<dbReference type="Pfam" id="PF07833">
    <property type="entry name" value="Cu_amine_oxidN1"/>
    <property type="match status" value="1"/>
</dbReference>
<keyword evidence="3" id="KW-1185">Reference proteome</keyword>
<proteinExistence type="predicted"/>
<dbReference type="EMBL" id="MYFO01000038">
    <property type="protein sequence ID" value="TFE84156.1"/>
    <property type="molecule type" value="Genomic_DNA"/>
</dbReference>
<sequence>MKVQRVFTLMLLFFVLSTATVVASSIWGDYDGYSIARVYVNDRLEDFSSSDVPALIVNGKTMLPLRSLANSLQGLVKWDNSNKTVSLYKPNVHMLVAQDIGKDYSLKTPFGVVNQGETISFVVFTQVDNLRTSVSSVRVSIESPSGVQVVTPVVKAMNGQKDTFWLPVPFKDVSFDEYGNYVVKFEMKLDENSNYSVVSQKLILSK</sequence>
<dbReference type="AlphaFoldDB" id="A0A4Y8PU05"/>
<protein>
    <recommendedName>
        <fullName evidence="1">Copper amine oxidase-like N-terminal domain-containing protein</fullName>
    </recommendedName>
</protein>
<name>A0A4Y8PU05_9BACL</name>
<dbReference type="OrthoDB" id="2677881at2"/>
<comment type="caution">
    <text evidence="2">The sequence shown here is derived from an EMBL/GenBank/DDBJ whole genome shotgun (WGS) entry which is preliminary data.</text>
</comment>
<dbReference type="InterPro" id="IPR036582">
    <property type="entry name" value="Mao_N_sf"/>
</dbReference>
<gene>
    <name evidence="2" type="ORF">B5M42_21180</name>
</gene>
<dbReference type="RefSeq" id="WP_134756491.1">
    <property type="nucleotide sequence ID" value="NZ_MYFO02000001.1"/>
</dbReference>
<dbReference type="InterPro" id="IPR012854">
    <property type="entry name" value="Cu_amine_oxidase-like_N"/>
</dbReference>
<dbReference type="SUPFAM" id="SSF55383">
    <property type="entry name" value="Copper amine oxidase, domain N"/>
    <property type="match status" value="1"/>
</dbReference>
<evidence type="ECO:0000313" key="2">
    <source>
        <dbReference type="EMBL" id="TFE84156.1"/>
    </source>
</evidence>
<accession>A0A4Y8PU05</accession>
<reference evidence="2 3" key="1">
    <citation type="submission" date="2017-03" db="EMBL/GenBank/DDBJ databases">
        <title>Isolation of Levoglucosan Utilizing Bacteria.</title>
        <authorList>
            <person name="Arya A.S."/>
        </authorList>
    </citation>
    <scope>NUCLEOTIDE SEQUENCE [LARGE SCALE GENOMIC DNA]</scope>
    <source>
        <strain evidence="2 3">MEC069</strain>
    </source>
</reference>